<evidence type="ECO:0000313" key="1">
    <source>
        <dbReference type="EMBL" id="CAF5218486.1"/>
    </source>
</evidence>
<reference evidence="1" key="1">
    <citation type="submission" date="2021-02" db="EMBL/GenBank/DDBJ databases">
        <authorList>
            <person name="Nowell W R."/>
        </authorList>
    </citation>
    <scope>NUCLEOTIDE SEQUENCE</scope>
</reference>
<feature type="non-terminal residue" evidence="1">
    <location>
        <position position="1"/>
    </location>
</feature>
<proteinExistence type="predicted"/>
<accession>A0A8S3JHQ4</accession>
<dbReference type="EMBL" id="CAJOBI010346857">
    <property type="protein sequence ID" value="CAF5218486.1"/>
    <property type="molecule type" value="Genomic_DNA"/>
</dbReference>
<dbReference type="Proteomes" id="UP000676336">
    <property type="component" value="Unassembled WGS sequence"/>
</dbReference>
<name>A0A8S3JHQ4_9BILA</name>
<organism evidence="1 2">
    <name type="scientific">Rotaria magnacalcarata</name>
    <dbReference type="NCBI Taxonomy" id="392030"/>
    <lineage>
        <taxon>Eukaryota</taxon>
        <taxon>Metazoa</taxon>
        <taxon>Spiralia</taxon>
        <taxon>Gnathifera</taxon>
        <taxon>Rotifera</taxon>
        <taxon>Eurotatoria</taxon>
        <taxon>Bdelloidea</taxon>
        <taxon>Philodinida</taxon>
        <taxon>Philodinidae</taxon>
        <taxon>Rotaria</taxon>
    </lineage>
</organism>
<comment type="caution">
    <text evidence="1">The sequence shown here is derived from an EMBL/GenBank/DDBJ whole genome shotgun (WGS) entry which is preliminary data.</text>
</comment>
<evidence type="ECO:0000313" key="2">
    <source>
        <dbReference type="Proteomes" id="UP000676336"/>
    </source>
</evidence>
<dbReference type="AlphaFoldDB" id="A0A8S3JHQ4"/>
<protein>
    <submittedName>
        <fullName evidence="1">Uncharacterized protein</fullName>
    </submittedName>
</protein>
<gene>
    <name evidence="1" type="ORF">SMN809_LOCUS80975</name>
</gene>
<sequence>NAENALDAVEWLAQRYSADDVAFLGIGLLDEPEGTNQRCRKNHLSQPEG</sequence>